<dbReference type="PANTHER" id="PTHR46060">
    <property type="entry name" value="MARINER MOS1 TRANSPOSASE-LIKE PROTEIN"/>
    <property type="match status" value="1"/>
</dbReference>
<sequence>MVTKTNSCAKYEMRAVIRFLYHEGVKPFEIYSRMKALHGNKFLSQNRIFEWVRKFKSGIESLGDAPRPGAPVKVSDDATTWAIDEMIQNDHHISIRVIFAELNLSYGSVPRLLTKEMKEKRLNACKELLEHYEIEGEGFLDRIVTGDESWIHHHIPDSKGSSAEWHHKGSPTSKMFFLNSFKKIKPKIRSKRLGLLSKGVCLQHDNAQPHVANLTVDTNNKLNFKL</sequence>
<dbReference type="InterPro" id="IPR052709">
    <property type="entry name" value="Transposase-MT_Hybrid"/>
</dbReference>
<feature type="domain" description="Mos1 transposase HTH" evidence="1">
    <location>
        <begin position="11"/>
        <end position="58"/>
    </location>
</feature>
<dbReference type="EMBL" id="CP092865">
    <property type="protein sequence ID" value="UYV64537.1"/>
    <property type="molecule type" value="Genomic_DNA"/>
</dbReference>
<dbReference type="Gene3D" id="3.30.420.10">
    <property type="entry name" value="Ribonuclease H-like superfamily/Ribonuclease H"/>
    <property type="match status" value="1"/>
</dbReference>
<dbReference type="PANTHER" id="PTHR46060:SF1">
    <property type="entry name" value="MARINER MOS1 TRANSPOSASE-LIKE PROTEIN"/>
    <property type="match status" value="1"/>
</dbReference>
<reference evidence="2 3" key="1">
    <citation type="submission" date="2022-01" db="EMBL/GenBank/DDBJ databases">
        <title>A chromosomal length assembly of Cordylochernes scorpioides.</title>
        <authorList>
            <person name="Zeh D."/>
            <person name="Zeh J."/>
        </authorList>
    </citation>
    <scope>NUCLEOTIDE SEQUENCE [LARGE SCALE GENOMIC DNA]</scope>
    <source>
        <strain evidence="2">IN4F17</strain>
        <tissue evidence="2">Whole Body</tissue>
    </source>
</reference>
<dbReference type="InterPro" id="IPR041426">
    <property type="entry name" value="Mos1_HTH"/>
</dbReference>
<proteinExistence type="predicted"/>
<dbReference type="Pfam" id="PF17906">
    <property type="entry name" value="HTH_48"/>
    <property type="match status" value="1"/>
</dbReference>
<evidence type="ECO:0000313" key="2">
    <source>
        <dbReference type="EMBL" id="UYV64537.1"/>
    </source>
</evidence>
<name>A0ABY6K7M2_9ARAC</name>
<organism evidence="2 3">
    <name type="scientific">Cordylochernes scorpioides</name>
    <dbReference type="NCBI Taxonomy" id="51811"/>
    <lineage>
        <taxon>Eukaryota</taxon>
        <taxon>Metazoa</taxon>
        <taxon>Ecdysozoa</taxon>
        <taxon>Arthropoda</taxon>
        <taxon>Chelicerata</taxon>
        <taxon>Arachnida</taxon>
        <taxon>Pseudoscorpiones</taxon>
        <taxon>Cheliferoidea</taxon>
        <taxon>Chernetidae</taxon>
        <taxon>Cordylochernes</taxon>
    </lineage>
</organism>
<evidence type="ECO:0000313" key="3">
    <source>
        <dbReference type="Proteomes" id="UP001235939"/>
    </source>
</evidence>
<accession>A0ABY6K7M2</accession>
<evidence type="ECO:0000259" key="1">
    <source>
        <dbReference type="Pfam" id="PF17906"/>
    </source>
</evidence>
<dbReference type="InterPro" id="IPR036397">
    <property type="entry name" value="RNaseH_sf"/>
</dbReference>
<dbReference type="Proteomes" id="UP001235939">
    <property type="component" value="Chromosome 03"/>
</dbReference>
<protein>
    <recommendedName>
        <fullName evidence="1">Mos1 transposase HTH domain-containing protein</fullName>
    </recommendedName>
</protein>
<gene>
    <name evidence="2" type="ORF">LAZ67_3001138</name>
</gene>
<keyword evidence="3" id="KW-1185">Reference proteome</keyword>